<keyword evidence="7" id="KW-0325">Glycoprotein</keyword>
<dbReference type="GO" id="GO:0005615">
    <property type="term" value="C:extracellular space"/>
    <property type="evidence" value="ECO:0007669"/>
    <property type="project" value="InterPro"/>
</dbReference>
<protein>
    <recommendedName>
        <fullName evidence="9">Serpin domain-containing protein</fullName>
    </recommendedName>
</protein>
<dbReference type="InterPro" id="IPR000215">
    <property type="entry name" value="Serpin_fam"/>
</dbReference>
<evidence type="ECO:0000256" key="5">
    <source>
        <dbReference type="ARBA" id="ARBA00022729"/>
    </source>
</evidence>
<dbReference type="Pfam" id="PF00079">
    <property type="entry name" value="Serpin"/>
    <property type="match status" value="2"/>
</dbReference>
<keyword evidence="4" id="KW-0646">Protease inhibitor</keyword>
<evidence type="ECO:0000313" key="12">
    <source>
        <dbReference type="Proteomes" id="UP000030765"/>
    </source>
</evidence>
<organism evidence="10">
    <name type="scientific">Anopheles sinensis</name>
    <name type="common">Mosquito</name>
    <dbReference type="NCBI Taxonomy" id="74873"/>
    <lineage>
        <taxon>Eukaryota</taxon>
        <taxon>Metazoa</taxon>
        <taxon>Ecdysozoa</taxon>
        <taxon>Arthropoda</taxon>
        <taxon>Hexapoda</taxon>
        <taxon>Insecta</taxon>
        <taxon>Pterygota</taxon>
        <taxon>Neoptera</taxon>
        <taxon>Endopterygota</taxon>
        <taxon>Diptera</taxon>
        <taxon>Nematocera</taxon>
        <taxon>Culicoidea</taxon>
        <taxon>Culicidae</taxon>
        <taxon>Anophelinae</taxon>
        <taxon>Anopheles</taxon>
    </lineage>
</organism>
<accession>A0A084WKR3</accession>
<dbReference type="InterPro" id="IPR023795">
    <property type="entry name" value="Serpin_CS"/>
</dbReference>
<dbReference type="Gene3D" id="2.30.39.10">
    <property type="entry name" value="Alpha-1-antitrypsin, domain 1"/>
    <property type="match status" value="2"/>
</dbReference>
<reference evidence="10 12" key="1">
    <citation type="journal article" date="2014" name="BMC Genomics">
        <title>Genome sequence of Anopheles sinensis provides insight into genetics basis of mosquito competence for malaria parasites.</title>
        <authorList>
            <person name="Zhou D."/>
            <person name="Zhang D."/>
            <person name="Ding G."/>
            <person name="Shi L."/>
            <person name="Hou Q."/>
            <person name="Ye Y."/>
            <person name="Xu Y."/>
            <person name="Zhou H."/>
            <person name="Xiong C."/>
            <person name="Li S."/>
            <person name="Yu J."/>
            <person name="Hong S."/>
            <person name="Yu X."/>
            <person name="Zou P."/>
            <person name="Chen C."/>
            <person name="Chang X."/>
            <person name="Wang W."/>
            <person name="Lv Y."/>
            <person name="Sun Y."/>
            <person name="Ma L."/>
            <person name="Shen B."/>
            <person name="Zhu C."/>
        </authorList>
    </citation>
    <scope>NUCLEOTIDE SEQUENCE [LARGE SCALE GENOMIC DNA]</scope>
</reference>
<sequence length="805" mass="90688">MASGRSKPRNYRWDILAFLTVRHPKKVIQLNLASPTSLTVSYEYAALLVLIFIGNVQTAQERQLPAPTEVQRHDFDWQLAREVFRDEDSNVVFSPFSVKLLLTLLYEAAEPGSATHQQLKVVLCERDINETRAFYNKFLEMSTKANDNYEFDIGTKVFLDKLHGKLSPSYTNLLEQTYSASFDRVSFNGTAKKTAGEINDWCEKVTRGRITEIVSEDTLLESQMILANVLFLKASWRNSFLDKDTVPRPFAVSANTSVMTPFMTQTDLYEYANHTVLGAEVLRLPYKGRDFSMNIVLPHANVSLDSIATAMTTAMLKSLEFQREDVTVHLPKFRFDYGTILNDPLRTLGIRDIFNQNASLPLLAPITEAKNGDRPGLEVSKILQKAGIEINEKGTLASAATEIQLVSKFGYDDLPIVFNVSRPFLFYIHDQETDTILFLGKEVLMKAPGNAVLSPLSVKVLLALLYEGSASVSETQRELLRALGGRQLEKSAIDKLSEDILRYKQQGKDLLIADRVFYDQSVAIVQKFHSIITTKYNATTESVDFQNNVGAAEKINQWVAQNTKDKITDVVKPDTLQDAILMLINTIYFKGSWAIPFPTNATVEKPFYLNSKAPNAGLGPKTAIFMKQREHIFYYKYSEQLKTAFLRLPYQGEQLSMIVILPDEPVSLDQLLTSLTPQFVHQILLEMDEEEVEIELPKFSITYASSMRECLQQLGVSRVFSDQAELPLISRGRSTPLKVSTILQKSCIKVDEEGTEAAAATEGTLVFTILNQPVQFFANRPFLFLIYDEGHGNWLFAGKVVDPTL</sequence>
<keyword evidence="5" id="KW-0732">Signal</keyword>
<dbReference type="InterPro" id="IPR023796">
    <property type="entry name" value="Serpin_dom"/>
</dbReference>
<evidence type="ECO:0000256" key="8">
    <source>
        <dbReference type="RuleBase" id="RU000411"/>
    </source>
</evidence>
<name>A0A084WKR3_ANOSI</name>
<feature type="domain" description="Serpin" evidence="9">
    <location>
        <begin position="443"/>
        <end position="803"/>
    </location>
</feature>
<evidence type="ECO:0000256" key="3">
    <source>
        <dbReference type="ARBA" id="ARBA00022525"/>
    </source>
</evidence>
<keyword evidence="3" id="KW-0964">Secreted</keyword>
<dbReference type="EMBL" id="KE525349">
    <property type="protein sequence ID" value="KFB50807.1"/>
    <property type="molecule type" value="Genomic_DNA"/>
</dbReference>
<dbReference type="STRING" id="74873.A0A084WKR3"/>
<evidence type="ECO:0000256" key="2">
    <source>
        <dbReference type="ARBA" id="ARBA00009500"/>
    </source>
</evidence>
<dbReference type="SUPFAM" id="SSF56574">
    <property type="entry name" value="Serpins"/>
    <property type="match status" value="2"/>
</dbReference>
<evidence type="ECO:0000313" key="11">
    <source>
        <dbReference type="EnsemblMetazoa" id="ASIC018860-PA"/>
    </source>
</evidence>
<dbReference type="PROSITE" id="PS00284">
    <property type="entry name" value="SERPIN"/>
    <property type="match status" value="1"/>
</dbReference>
<dbReference type="Gene3D" id="3.30.497.10">
    <property type="entry name" value="Antithrombin, subunit I, domain 2"/>
    <property type="match status" value="2"/>
</dbReference>
<dbReference type="InterPro" id="IPR036186">
    <property type="entry name" value="Serpin_sf"/>
</dbReference>
<evidence type="ECO:0000256" key="6">
    <source>
        <dbReference type="ARBA" id="ARBA00022900"/>
    </source>
</evidence>
<dbReference type="InterPro" id="IPR042178">
    <property type="entry name" value="Serpin_sf_1"/>
</dbReference>
<keyword evidence="12" id="KW-1185">Reference proteome</keyword>
<evidence type="ECO:0000259" key="9">
    <source>
        <dbReference type="SMART" id="SM00093"/>
    </source>
</evidence>
<dbReference type="OrthoDB" id="671595at2759"/>
<keyword evidence="6" id="KW-0722">Serine protease inhibitor</keyword>
<comment type="similarity">
    <text evidence="2 8">Belongs to the serpin family.</text>
</comment>
<dbReference type="OMA" id="NLANIDW"/>
<comment type="subcellular location">
    <subcellularLocation>
        <location evidence="1">Secreted</location>
    </subcellularLocation>
</comment>
<evidence type="ECO:0000256" key="1">
    <source>
        <dbReference type="ARBA" id="ARBA00004613"/>
    </source>
</evidence>
<dbReference type="SMART" id="SM00093">
    <property type="entry name" value="SERPIN"/>
    <property type="match status" value="2"/>
</dbReference>
<evidence type="ECO:0000256" key="4">
    <source>
        <dbReference type="ARBA" id="ARBA00022690"/>
    </source>
</evidence>
<gene>
    <name evidence="10" type="ORF">ZHAS_00018860</name>
</gene>
<proteinExistence type="inferred from homology"/>
<dbReference type="PANTHER" id="PTHR11461">
    <property type="entry name" value="SERINE PROTEASE INHIBITOR, SERPIN"/>
    <property type="match status" value="1"/>
</dbReference>
<dbReference type="Proteomes" id="UP000030765">
    <property type="component" value="Unassembled WGS sequence"/>
</dbReference>
<reference evidence="11" key="2">
    <citation type="submission" date="2020-05" db="UniProtKB">
        <authorList>
            <consortium name="EnsemblMetazoa"/>
        </authorList>
    </citation>
    <scope>IDENTIFICATION</scope>
</reference>
<evidence type="ECO:0000313" key="10">
    <source>
        <dbReference type="EMBL" id="KFB50807.1"/>
    </source>
</evidence>
<dbReference type="GO" id="GO:0004867">
    <property type="term" value="F:serine-type endopeptidase inhibitor activity"/>
    <property type="evidence" value="ECO:0007669"/>
    <property type="project" value="UniProtKB-KW"/>
</dbReference>
<dbReference type="EMBL" id="ATLV01024134">
    <property type="status" value="NOT_ANNOTATED_CDS"/>
    <property type="molecule type" value="Genomic_DNA"/>
</dbReference>
<dbReference type="VEuPathDB" id="VectorBase:ASIS024371"/>
<dbReference type="AlphaFoldDB" id="A0A084WKR3"/>
<evidence type="ECO:0000256" key="7">
    <source>
        <dbReference type="ARBA" id="ARBA00023180"/>
    </source>
</evidence>
<dbReference type="VEuPathDB" id="VectorBase:ASIC018860"/>
<feature type="domain" description="Serpin" evidence="9">
    <location>
        <begin position="77"/>
        <end position="441"/>
    </location>
</feature>
<dbReference type="PANTHER" id="PTHR11461:SF357">
    <property type="entry name" value="SERINE PROTEASE INHIBITOR 27A"/>
    <property type="match status" value="1"/>
</dbReference>
<dbReference type="InterPro" id="IPR042185">
    <property type="entry name" value="Serpin_sf_2"/>
</dbReference>
<dbReference type="VEuPathDB" id="VectorBase:ASIS021217"/>
<dbReference type="FunFam" id="2.30.39.10:FF:000030">
    <property type="entry name" value="Serpin 2"/>
    <property type="match status" value="1"/>
</dbReference>
<dbReference type="EnsemblMetazoa" id="ASIC018860-RA">
    <property type="protein sequence ID" value="ASIC018860-PA"/>
    <property type="gene ID" value="ASIC018860"/>
</dbReference>